<dbReference type="AlphaFoldDB" id="A0A1V6R4H2"/>
<evidence type="ECO:0000313" key="2">
    <source>
        <dbReference type="Proteomes" id="UP000191612"/>
    </source>
</evidence>
<dbReference type="Proteomes" id="UP000191612">
    <property type="component" value="Unassembled WGS sequence"/>
</dbReference>
<dbReference type="EMBL" id="MDYO01000016">
    <property type="protein sequence ID" value="OQD96345.1"/>
    <property type="molecule type" value="Genomic_DNA"/>
</dbReference>
<sequence length="124" mass="14309">MRGLCSDVDSFDAKTIAYSSVAHDRLTQWLGWENTLDDFKRHDESELQQDAELDLAWFQSFHREVLQGTPYKSDINAIETDLDEYYKRILNSLISAFEGISSEMAAILEELMVEMGKLREALKI</sequence>
<organism evidence="1 2">
    <name type="scientific">Penicillium solitum</name>
    <dbReference type="NCBI Taxonomy" id="60172"/>
    <lineage>
        <taxon>Eukaryota</taxon>
        <taxon>Fungi</taxon>
        <taxon>Dikarya</taxon>
        <taxon>Ascomycota</taxon>
        <taxon>Pezizomycotina</taxon>
        <taxon>Eurotiomycetes</taxon>
        <taxon>Eurotiomycetidae</taxon>
        <taxon>Eurotiales</taxon>
        <taxon>Aspergillaceae</taxon>
        <taxon>Penicillium</taxon>
    </lineage>
</organism>
<protein>
    <submittedName>
        <fullName evidence="1">Uncharacterized protein</fullName>
    </submittedName>
</protein>
<evidence type="ECO:0000313" key="1">
    <source>
        <dbReference type="EMBL" id="OQD96345.1"/>
    </source>
</evidence>
<gene>
    <name evidence="1" type="ORF">PENSOL_c016G08694</name>
</gene>
<keyword evidence="2" id="KW-1185">Reference proteome</keyword>
<reference evidence="2" key="1">
    <citation type="journal article" date="2017" name="Nat. Microbiol.">
        <title>Global analysis of biosynthetic gene clusters reveals vast potential of secondary metabolite production in Penicillium species.</title>
        <authorList>
            <person name="Nielsen J.C."/>
            <person name="Grijseels S."/>
            <person name="Prigent S."/>
            <person name="Ji B."/>
            <person name="Dainat J."/>
            <person name="Nielsen K.F."/>
            <person name="Frisvad J.C."/>
            <person name="Workman M."/>
            <person name="Nielsen J."/>
        </authorList>
    </citation>
    <scope>NUCLEOTIDE SEQUENCE [LARGE SCALE GENOMIC DNA]</scope>
    <source>
        <strain evidence="2">IBT 29525</strain>
    </source>
</reference>
<accession>A0A1V6R4H2</accession>
<proteinExistence type="predicted"/>
<name>A0A1V6R4H2_9EURO</name>
<comment type="caution">
    <text evidence="1">The sequence shown here is derived from an EMBL/GenBank/DDBJ whole genome shotgun (WGS) entry which is preliminary data.</text>
</comment>